<feature type="non-terminal residue" evidence="1">
    <location>
        <position position="124"/>
    </location>
</feature>
<dbReference type="SUPFAM" id="SSF56672">
    <property type="entry name" value="DNA/RNA polymerases"/>
    <property type="match status" value="1"/>
</dbReference>
<dbReference type="GO" id="GO:0003964">
    <property type="term" value="F:RNA-directed DNA polymerase activity"/>
    <property type="evidence" value="ECO:0007669"/>
    <property type="project" value="UniProtKB-KW"/>
</dbReference>
<dbReference type="AlphaFoldDB" id="A0A699Q4R5"/>
<dbReference type="InterPro" id="IPR043502">
    <property type="entry name" value="DNA/RNA_pol_sf"/>
</dbReference>
<sequence>IAKALKRVNEDEPELGDMSVVRDFEDVFPEDLSGLPPQRQVEFRINLVPGVTPIAKSPYRLAPSEMQELSWQLQELQDKGFILPSYSPWGAPMLFVKKKDGSLRMYIDYRELNKLTVKNCYPLS</sequence>
<evidence type="ECO:0000313" key="1">
    <source>
        <dbReference type="EMBL" id="GFC57249.1"/>
    </source>
</evidence>
<gene>
    <name evidence="1" type="ORF">Tci_829219</name>
</gene>
<organism evidence="1">
    <name type="scientific">Tanacetum cinerariifolium</name>
    <name type="common">Dalmatian daisy</name>
    <name type="synonym">Chrysanthemum cinerariifolium</name>
    <dbReference type="NCBI Taxonomy" id="118510"/>
    <lineage>
        <taxon>Eukaryota</taxon>
        <taxon>Viridiplantae</taxon>
        <taxon>Streptophyta</taxon>
        <taxon>Embryophyta</taxon>
        <taxon>Tracheophyta</taxon>
        <taxon>Spermatophyta</taxon>
        <taxon>Magnoliopsida</taxon>
        <taxon>eudicotyledons</taxon>
        <taxon>Gunneridae</taxon>
        <taxon>Pentapetalae</taxon>
        <taxon>asterids</taxon>
        <taxon>campanulids</taxon>
        <taxon>Asterales</taxon>
        <taxon>Asteraceae</taxon>
        <taxon>Asteroideae</taxon>
        <taxon>Anthemideae</taxon>
        <taxon>Anthemidinae</taxon>
        <taxon>Tanacetum</taxon>
    </lineage>
</organism>
<feature type="non-terminal residue" evidence="1">
    <location>
        <position position="1"/>
    </location>
</feature>
<keyword evidence="1" id="KW-0695">RNA-directed DNA polymerase</keyword>
<accession>A0A699Q4R5</accession>
<dbReference type="PANTHER" id="PTHR15503:SF45">
    <property type="entry name" value="RNA-DIRECTED DNA POLYMERASE HOMOLOG"/>
    <property type="match status" value="1"/>
</dbReference>
<dbReference type="InterPro" id="IPR032567">
    <property type="entry name" value="RTL1-rel"/>
</dbReference>
<dbReference type="EMBL" id="BKCJ010972873">
    <property type="protein sequence ID" value="GFC57249.1"/>
    <property type="molecule type" value="Genomic_DNA"/>
</dbReference>
<reference evidence="1" key="1">
    <citation type="journal article" date="2019" name="Sci. Rep.">
        <title>Draft genome of Tanacetum cinerariifolium, the natural source of mosquito coil.</title>
        <authorList>
            <person name="Yamashiro T."/>
            <person name="Shiraishi A."/>
            <person name="Satake H."/>
            <person name="Nakayama K."/>
        </authorList>
    </citation>
    <scope>NUCLEOTIDE SEQUENCE</scope>
</reference>
<dbReference type="PANTHER" id="PTHR15503">
    <property type="entry name" value="LDOC1 RELATED"/>
    <property type="match status" value="1"/>
</dbReference>
<proteinExistence type="predicted"/>
<keyword evidence="1" id="KW-0808">Transferase</keyword>
<keyword evidence="1" id="KW-0548">Nucleotidyltransferase</keyword>
<dbReference type="Gene3D" id="3.10.10.10">
    <property type="entry name" value="HIV Type 1 Reverse Transcriptase, subunit A, domain 1"/>
    <property type="match status" value="1"/>
</dbReference>
<name>A0A699Q4R5_TANCI</name>
<protein>
    <submittedName>
        <fullName evidence="1">Putative reverse transcriptase domain-containing protein</fullName>
    </submittedName>
</protein>
<comment type="caution">
    <text evidence="1">The sequence shown here is derived from an EMBL/GenBank/DDBJ whole genome shotgun (WGS) entry which is preliminary data.</text>
</comment>